<dbReference type="AlphaFoldDB" id="A0A1H2WHM1"/>
<dbReference type="InterPro" id="IPR001633">
    <property type="entry name" value="EAL_dom"/>
</dbReference>
<dbReference type="Pfam" id="PF00563">
    <property type="entry name" value="EAL"/>
    <property type="match status" value="1"/>
</dbReference>
<proteinExistence type="predicted"/>
<keyword evidence="3" id="KW-1185">Reference proteome</keyword>
<evidence type="ECO:0000313" key="3">
    <source>
        <dbReference type="Proteomes" id="UP000243778"/>
    </source>
</evidence>
<organism evidence="2 3">
    <name type="scientific">Pseudomonas kuykendallii</name>
    <dbReference type="NCBI Taxonomy" id="1007099"/>
    <lineage>
        <taxon>Bacteria</taxon>
        <taxon>Pseudomonadati</taxon>
        <taxon>Pseudomonadota</taxon>
        <taxon>Gammaproteobacteria</taxon>
        <taxon>Pseudomonadales</taxon>
        <taxon>Pseudomonadaceae</taxon>
        <taxon>Pseudomonas</taxon>
    </lineage>
</organism>
<evidence type="ECO:0000313" key="2">
    <source>
        <dbReference type="EMBL" id="SDW79519.1"/>
    </source>
</evidence>
<dbReference type="SUPFAM" id="SSF141868">
    <property type="entry name" value="EAL domain-like"/>
    <property type="match status" value="1"/>
</dbReference>
<dbReference type="EMBL" id="FNNU01000002">
    <property type="protein sequence ID" value="SDW79519.1"/>
    <property type="molecule type" value="Genomic_DNA"/>
</dbReference>
<dbReference type="SMART" id="SM00052">
    <property type="entry name" value="EAL"/>
    <property type="match status" value="1"/>
</dbReference>
<dbReference type="PANTHER" id="PTHR33121:SF15">
    <property type="entry name" value="BLUE LIGHT- AND TEMPERATURE-REGULATED ANTIREPRESSOR BLUF"/>
    <property type="match status" value="1"/>
</dbReference>
<evidence type="ECO:0000259" key="1">
    <source>
        <dbReference type="PROSITE" id="PS50883"/>
    </source>
</evidence>
<feature type="domain" description="EAL" evidence="1">
    <location>
        <begin position="1"/>
        <end position="248"/>
    </location>
</feature>
<dbReference type="OrthoDB" id="1673646at2"/>
<accession>A0A1H2WHM1</accession>
<dbReference type="RefSeq" id="WP_090226172.1">
    <property type="nucleotide sequence ID" value="NZ_FNNU01000002.1"/>
</dbReference>
<reference evidence="3" key="1">
    <citation type="submission" date="2016-10" db="EMBL/GenBank/DDBJ databases">
        <authorList>
            <person name="Varghese N."/>
            <person name="Submissions S."/>
        </authorList>
    </citation>
    <scope>NUCLEOTIDE SEQUENCE [LARGE SCALE GENOMIC DNA]</scope>
    <source>
        <strain evidence="3">NRRL B-59562</strain>
    </source>
</reference>
<name>A0A1H2WHM1_9PSED</name>
<dbReference type="CDD" id="cd01948">
    <property type="entry name" value="EAL"/>
    <property type="match status" value="1"/>
</dbReference>
<dbReference type="InterPro" id="IPR035919">
    <property type="entry name" value="EAL_sf"/>
</dbReference>
<dbReference type="GO" id="GO:0071111">
    <property type="term" value="F:cyclic-guanylate-specific phosphodiesterase activity"/>
    <property type="evidence" value="ECO:0007669"/>
    <property type="project" value="InterPro"/>
</dbReference>
<gene>
    <name evidence="2" type="ORF">SAMN05216287_1538</name>
</gene>
<dbReference type="STRING" id="1007099.SAMN05216287_1538"/>
<dbReference type="InterPro" id="IPR050706">
    <property type="entry name" value="Cyclic-di-GMP_PDE-like"/>
</dbReference>
<dbReference type="Gene3D" id="3.20.20.450">
    <property type="entry name" value="EAL domain"/>
    <property type="match status" value="1"/>
</dbReference>
<sequence length="248" mass="27614">MNNDLSRCTACREGESFEQPISMAFQPIVDVRDRSIFAHEALVRGPTGEGAGSVLQQVDASNRYGFDQLCRITALRQAARLPLPGKLSINFMPNAVYKAETCIRATLETARQLDFPLQRIIFEVTEQEQVQNLDHLAGILRAYRKMGFSTAIDDFGAGYAHLNLLADFQPDLIKLDMQLLRGIDGDAVRQVLVESVAQICRKLRIELIAEGVETAGEYAALKAMGIYLYQGYLFAKPAFEALPDVNWP</sequence>
<dbReference type="Proteomes" id="UP000243778">
    <property type="component" value="Unassembled WGS sequence"/>
</dbReference>
<dbReference type="PANTHER" id="PTHR33121">
    <property type="entry name" value="CYCLIC DI-GMP PHOSPHODIESTERASE PDEF"/>
    <property type="match status" value="1"/>
</dbReference>
<protein>
    <submittedName>
        <fullName evidence="2">EAL domain, c-di-GMP-specific phosphodiesterase class I (Or its enzymatically inactive variant)</fullName>
    </submittedName>
</protein>
<dbReference type="PROSITE" id="PS50883">
    <property type="entry name" value="EAL"/>
    <property type="match status" value="1"/>
</dbReference>